<dbReference type="Pfam" id="PF05161">
    <property type="entry name" value="MOFRL"/>
    <property type="match status" value="1"/>
</dbReference>
<dbReference type="Gene3D" id="3.40.50.10180">
    <property type="entry name" value="Glycerate kinase, MOFRL-like N-terminal domain"/>
    <property type="match status" value="1"/>
</dbReference>
<name>A0ABM0JEN2_APLCA</name>
<feature type="domain" description="MOFRL-associated" evidence="3">
    <location>
        <begin position="81"/>
        <end position="332"/>
    </location>
</feature>
<evidence type="ECO:0000313" key="4">
    <source>
        <dbReference type="Proteomes" id="UP000694888"/>
    </source>
</evidence>
<reference evidence="5 6" key="1">
    <citation type="submission" date="2025-05" db="UniProtKB">
        <authorList>
            <consortium name="RefSeq"/>
        </authorList>
    </citation>
    <scope>IDENTIFICATION</scope>
</reference>
<protein>
    <submittedName>
        <fullName evidence="5 6">Glycerate kinase</fullName>
    </submittedName>
</protein>
<dbReference type="PANTHER" id="PTHR12227">
    <property type="entry name" value="GLYCERATE KINASE"/>
    <property type="match status" value="1"/>
</dbReference>
<dbReference type="InterPro" id="IPR007835">
    <property type="entry name" value="MOFRL"/>
</dbReference>
<dbReference type="GeneID" id="101854623"/>
<feature type="domain" description="MOFRL" evidence="2">
    <location>
        <begin position="464"/>
        <end position="582"/>
    </location>
</feature>
<dbReference type="PANTHER" id="PTHR12227:SF0">
    <property type="entry name" value="GLYCERATE KINASE"/>
    <property type="match status" value="1"/>
</dbReference>
<dbReference type="Gene3D" id="3.40.1480.10">
    <property type="entry name" value="MOFRL domain"/>
    <property type="match status" value="1"/>
</dbReference>
<evidence type="ECO:0000313" key="6">
    <source>
        <dbReference type="RefSeq" id="XP_005092003.1"/>
    </source>
</evidence>
<dbReference type="InterPro" id="IPR038614">
    <property type="entry name" value="GK_N_sf"/>
</dbReference>
<dbReference type="InterPro" id="IPR037035">
    <property type="entry name" value="GK-like_C_sf"/>
</dbReference>
<accession>A0ABM0JEN2</accession>
<evidence type="ECO:0000256" key="1">
    <source>
        <dbReference type="ARBA" id="ARBA00005393"/>
    </source>
</evidence>
<sequence>MMMSFKNLTPCLCREFTALRRHPCVMFRMYSSFRNKRSIVNFIDKAVSLRGYRQLSFSTVRNYEAVKLEEDSGSINLKSDATEIFKSGIKAVHPKQMIWNVLKYQPGSSVLHVKDQTFRLKRNVFVVGMGSSVLGMARAVENMLGEHIVSGVVSVPSGLQEEMRKTGDSEMMLRANSKITVFEGAENNEVDEAALNASKAILSLVTRLSEKDLLIVLCSGGGSALCPLPKPPMTLQDLHTVSRLLNQEGASMQELNTVLKNLEILKGGGLAMAAQPAKVVTLILSSMVGDPIDLIASGPTCLAEPTPIHSLQIIQRLGLIPQVPESVKKYLEREAKQQQIDQAQEIHGPRFRSAEEEALCSNVQNIIVGNNSLACEEAARKASEMGYLPLILSKILTGEAQEVGALCATLVKFIMICFDRKASLEPNSELAMLELKLVAGGIDKKSVNDIVSQVDRGSNFSKDICIIVGGDTTVDVKGSGVGGKNLETALAAAVQMHEDFRRDKLSVTETNMCVLCCDSNGYDGLTQVAGAVVDLDFLDHVKEDEYDMQEYLANNDTFSFFSKINEGRNLVRTNKTGTNVMDMMILLVRRSRE</sequence>
<keyword evidence="5 6" id="KW-0418">Kinase</keyword>
<keyword evidence="4" id="KW-1185">Reference proteome</keyword>
<dbReference type="GO" id="GO:0016301">
    <property type="term" value="F:kinase activity"/>
    <property type="evidence" value="ECO:0007669"/>
    <property type="project" value="UniProtKB-KW"/>
</dbReference>
<dbReference type="InterPro" id="IPR025286">
    <property type="entry name" value="MOFRL_assoc_dom"/>
</dbReference>
<dbReference type="InterPro" id="IPR039760">
    <property type="entry name" value="MOFRL_protein"/>
</dbReference>
<comment type="similarity">
    <text evidence="1">Belongs to the glycerate kinase type-2 family.</text>
</comment>
<keyword evidence="5 6" id="KW-0808">Transferase</keyword>
<organism evidence="4 5">
    <name type="scientific">Aplysia californica</name>
    <name type="common">California sea hare</name>
    <dbReference type="NCBI Taxonomy" id="6500"/>
    <lineage>
        <taxon>Eukaryota</taxon>
        <taxon>Metazoa</taxon>
        <taxon>Spiralia</taxon>
        <taxon>Lophotrochozoa</taxon>
        <taxon>Mollusca</taxon>
        <taxon>Gastropoda</taxon>
        <taxon>Heterobranchia</taxon>
        <taxon>Euthyneura</taxon>
        <taxon>Tectipleura</taxon>
        <taxon>Aplysiida</taxon>
        <taxon>Aplysioidea</taxon>
        <taxon>Aplysiidae</taxon>
        <taxon>Aplysia</taxon>
    </lineage>
</organism>
<gene>
    <name evidence="5 6" type="primary">LOC101854623</name>
</gene>
<dbReference type="RefSeq" id="XP_005092003.1">
    <property type="nucleotide sequence ID" value="XM_005091946.3"/>
</dbReference>
<dbReference type="SUPFAM" id="SSF82544">
    <property type="entry name" value="GckA/TtuD-like"/>
    <property type="match status" value="1"/>
</dbReference>
<dbReference type="RefSeq" id="XP_005092002.1">
    <property type="nucleotide sequence ID" value="XM_005091945.3"/>
</dbReference>
<evidence type="ECO:0000259" key="2">
    <source>
        <dbReference type="Pfam" id="PF05161"/>
    </source>
</evidence>
<dbReference type="Pfam" id="PF13660">
    <property type="entry name" value="DUF4147"/>
    <property type="match status" value="1"/>
</dbReference>
<evidence type="ECO:0000313" key="5">
    <source>
        <dbReference type="RefSeq" id="XP_005092002.1"/>
    </source>
</evidence>
<proteinExistence type="inferred from homology"/>
<dbReference type="Proteomes" id="UP000694888">
    <property type="component" value="Unplaced"/>
</dbReference>
<evidence type="ECO:0000259" key="3">
    <source>
        <dbReference type="Pfam" id="PF13660"/>
    </source>
</evidence>